<dbReference type="InterPro" id="IPR038116">
    <property type="entry name" value="TrpR-like_sf"/>
</dbReference>
<dbReference type="Gene3D" id="1.10.1270.10">
    <property type="entry name" value="TrpR-like"/>
    <property type="match status" value="1"/>
</dbReference>
<dbReference type="PANTHER" id="PTHR40080:SF1">
    <property type="entry name" value="TRPR-LIKE PROTEIN YERC_YECD"/>
    <property type="match status" value="1"/>
</dbReference>
<protein>
    <recommendedName>
        <fullName evidence="2">TrpR like protein, YerC/YecD</fullName>
    </recommendedName>
</protein>
<evidence type="ECO:0008006" key="2">
    <source>
        <dbReference type="Google" id="ProtNLM"/>
    </source>
</evidence>
<accession>X0U0V4</accession>
<name>X0U0V4_9ZZZZ</name>
<dbReference type="InterPro" id="IPR010921">
    <property type="entry name" value="Trp_repressor/repl_initiator"/>
</dbReference>
<proteinExistence type="predicted"/>
<dbReference type="InterPro" id="IPR000831">
    <property type="entry name" value="Trp_repress"/>
</dbReference>
<dbReference type="GO" id="GO:0043565">
    <property type="term" value="F:sequence-specific DNA binding"/>
    <property type="evidence" value="ECO:0007669"/>
    <property type="project" value="InterPro"/>
</dbReference>
<dbReference type="EMBL" id="BARS01012425">
    <property type="protein sequence ID" value="GAF99159.1"/>
    <property type="molecule type" value="Genomic_DNA"/>
</dbReference>
<sequence length="165" mass="19147">MPQVSKKVLDKNVSKKIQDIFLETLSNLKNKDEANQFMYDLLTPTERVMLGKRLAITLMIFKGYAHRDISEALKVSTSTISIITDWLRHEGQGYRQVIKKIIKKEKLRALWYKIDYYLKGPMPGAGGSKEDFKEMYKKQYESQPIETPLVLVLLMCFLSQPILTL</sequence>
<dbReference type="PANTHER" id="PTHR40080">
    <property type="entry name" value="LMO1763 PROTEIN"/>
    <property type="match status" value="1"/>
</dbReference>
<evidence type="ECO:0000313" key="1">
    <source>
        <dbReference type="EMBL" id="GAF99159.1"/>
    </source>
</evidence>
<dbReference type="Pfam" id="PF01371">
    <property type="entry name" value="Trp_repressor"/>
    <property type="match status" value="1"/>
</dbReference>
<comment type="caution">
    <text evidence="1">The sequence shown here is derived from an EMBL/GenBank/DDBJ whole genome shotgun (WGS) entry which is preliminary data.</text>
</comment>
<dbReference type="InterPro" id="IPR013368">
    <property type="entry name" value="YecD_YerC"/>
</dbReference>
<gene>
    <name evidence="1" type="ORF">S01H1_22133</name>
</gene>
<organism evidence="1">
    <name type="scientific">marine sediment metagenome</name>
    <dbReference type="NCBI Taxonomy" id="412755"/>
    <lineage>
        <taxon>unclassified sequences</taxon>
        <taxon>metagenomes</taxon>
        <taxon>ecological metagenomes</taxon>
    </lineage>
</organism>
<reference evidence="1" key="1">
    <citation type="journal article" date="2014" name="Front. Microbiol.">
        <title>High frequency of phylogenetically diverse reductive dehalogenase-homologous genes in deep subseafloor sedimentary metagenomes.</title>
        <authorList>
            <person name="Kawai M."/>
            <person name="Futagami T."/>
            <person name="Toyoda A."/>
            <person name="Takaki Y."/>
            <person name="Nishi S."/>
            <person name="Hori S."/>
            <person name="Arai W."/>
            <person name="Tsubouchi T."/>
            <person name="Morono Y."/>
            <person name="Uchiyama I."/>
            <person name="Ito T."/>
            <person name="Fujiyama A."/>
            <person name="Inagaki F."/>
            <person name="Takami H."/>
        </authorList>
    </citation>
    <scope>NUCLEOTIDE SEQUENCE</scope>
    <source>
        <strain evidence="1">Expedition CK06-06</strain>
    </source>
</reference>
<dbReference type="GO" id="GO:0003700">
    <property type="term" value="F:DNA-binding transcription factor activity"/>
    <property type="evidence" value="ECO:0007669"/>
    <property type="project" value="InterPro"/>
</dbReference>
<dbReference type="AlphaFoldDB" id="X0U0V4"/>
<dbReference type="SUPFAM" id="SSF48295">
    <property type="entry name" value="TrpR-like"/>
    <property type="match status" value="1"/>
</dbReference>